<dbReference type="Pfam" id="PF01475">
    <property type="entry name" value="FUR"/>
    <property type="match status" value="1"/>
</dbReference>
<keyword evidence="8" id="KW-0408">Iron</keyword>
<evidence type="ECO:0000313" key="10">
    <source>
        <dbReference type="Proteomes" id="UP001220610"/>
    </source>
</evidence>
<comment type="similarity">
    <text evidence="1">Belongs to the Fur family.</text>
</comment>
<keyword evidence="5" id="KW-0238">DNA-binding</keyword>
<gene>
    <name evidence="9" type="ORF">P0Y53_05045</name>
</gene>
<evidence type="ECO:0000313" key="9">
    <source>
        <dbReference type="EMBL" id="WEK36862.1"/>
    </source>
</evidence>
<feature type="binding site" evidence="8">
    <location>
        <position position="97"/>
    </location>
    <ligand>
        <name>Fe cation</name>
        <dbReference type="ChEBI" id="CHEBI:24875"/>
    </ligand>
</feature>
<dbReference type="InterPro" id="IPR043135">
    <property type="entry name" value="Fur_C"/>
</dbReference>
<dbReference type="Gene3D" id="3.30.1490.190">
    <property type="match status" value="1"/>
</dbReference>
<evidence type="ECO:0000256" key="4">
    <source>
        <dbReference type="ARBA" id="ARBA00023015"/>
    </source>
</evidence>
<dbReference type="Proteomes" id="UP001220610">
    <property type="component" value="Chromosome"/>
</dbReference>
<proteinExistence type="inferred from homology"/>
<dbReference type="GO" id="GO:0003700">
    <property type="term" value="F:DNA-binding transcription factor activity"/>
    <property type="evidence" value="ECO:0007669"/>
    <property type="project" value="InterPro"/>
</dbReference>
<dbReference type="GO" id="GO:0045892">
    <property type="term" value="P:negative regulation of DNA-templated transcription"/>
    <property type="evidence" value="ECO:0007669"/>
    <property type="project" value="TreeGrafter"/>
</dbReference>
<feature type="binding site" evidence="7">
    <location>
        <position position="140"/>
    </location>
    <ligand>
        <name>Zn(2+)</name>
        <dbReference type="ChEBI" id="CHEBI:29105"/>
    </ligand>
</feature>
<feature type="binding site" evidence="8">
    <location>
        <position position="95"/>
    </location>
    <ligand>
        <name>Fe cation</name>
        <dbReference type="ChEBI" id="CHEBI:24875"/>
    </ligand>
</feature>
<comment type="cofactor">
    <cofactor evidence="8">
        <name>Mn(2+)</name>
        <dbReference type="ChEBI" id="CHEBI:29035"/>
    </cofactor>
    <cofactor evidence="8">
        <name>Fe(2+)</name>
        <dbReference type="ChEBI" id="CHEBI:29033"/>
    </cofactor>
    <text evidence="8">Binds 1 Mn(2+) or Fe(2+) ion per subunit.</text>
</comment>
<feature type="binding site" evidence="7">
    <location>
        <position position="107"/>
    </location>
    <ligand>
        <name>Zn(2+)</name>
        <dbReference type="ChEBI" id="CHEBI:29105"/>
    </ligand>
</feature>
<dbReference type="EMBL" id="CP119311">
    <property type="protein sequence ID" value="WEK36862.1"/>
    <property type="molecule type" value="Genomic_DNA"/>
</dbReference>
<evidence type="ECO:0000256" key="1">
    <source>
        <dbReference type="ARBA" id="ARBA00007957"/>
    </source>
</evidence>
<dbReference type="PANTHER" id="PTHR33202:SF22">
    <property type="entry name" value="HYDROGEN PEROXIDE SENSITIVE REPRESSOR"/>
    <property type="match status" value="1"/>
</dbReference>
<dbReference type="AlphaFoldDB" id="A0AAJ6BI33"/>
<dbReference type="GO" id="GO:0008270">
    <property type="term" value="F:zinc ion binding"/>
    <property type="evidence" value="ECO:0007669"/>
    <property type="project" value="TreeGrafter"/>
</dbReference>
<dbReference type="InterPro" id="IPR036388">
    <property type="entry name" value="WH-like_DNA-bd_sf"/>
</dbReference>
<dbReference type="GO" id="GO:0000976">
    <property type="term" value="F:transcription cis-regulatory region binding"/>
    <property type="evidence" value="ECO:0007669"/>
    <property type="project" value="TreeGrafter"/>
</dbReference>
<evidence type="ECO:0000256" key="2">
    <source>
        <dbReference type="ARBA" id="ARBA00022491"/>
    </source>
</evidence>
<dbReference type="GO" id="GO:1900376">
    <property type="term" value="P:regulation of secondary metabolite biosynthetic process"/>
    <property type="evidence" value="ECO:0007669"/>
    <property type="project" value="TreeGrafter"/>
</dbReference>
<protein>
    <submittedName>
        <fullName evidence="9">Transcriptional repressor</fullName>
    </submittedName>
</protein>
<keyword evidence="2" id="KW-0678">Repressor</keyword>
<keyword evidence="4" id="KW-0805">Transcription regulation</keyword>
<evidence type="ECO:0000256" key="3">
    <source>
        <dbReference type="ARBA" id="ARBA00022833"/>
    </source>
</evidence>
<reference evidence="9" key="1">
    <citation type="submission" date="2023-03" db="EMBL/GenBank/DDBJ databases">
        <title>Andean soil-derived lignocellulolytic bacterial consortium as a source of novel taxa and putative plastic-active enzymes.</title>
        <authorList>
            <person name="Diaz-Garcia L."/>
            <person name="Chuvochina M."/>
            <person name="Feuerriegel G."/>
            <person name="Bunk B."/>
            <person name="Sproer C."/>
            <person name="Streit W.R."/>
            <person name="Rodriguez L.M."/>
            <person name="Overmann J."/>
            <person name="Jimenez D.J."/>
        </authorList>
    </citation>
    <scope>NUCLEOTIDE SEQUENCE</scope>
    <source>
        <strain evidence="9">MAG 7</strain>
    </source>
</reference>
<keyword evidence="6" id="KW-0804">Transcription</keyword>
<feature type="binding site" evidence="7">
    <location>
        <position position="104"/>
    </location>
    <ligand>
        <name>Zn(2+)</name>
        <dbReference type="ChEBI" id="CHEBI:29105"/>
    </ligand>
</feature>
<keyword evidence="3 7" id="KW-0862">Zinc</keyword>
<accession>A0AAJ6BI33</accession>
<evidence type="ECO:0000256" key="6">
    <source>
        <dbReference type="ARBA" id="ARBA00023163"/>
    </source>
</evidence>
<evidence type="ECO:0000256" key="8">
    <source>
        <dbReference type="PIRSR" id="PIRSR602481-2"/>
    </source>
</evidence>
<comment type="cofactor">
    <cofactor evidence="7">
        <name>Zn(2+)</name>
        <dbReference type="ChEBI" id="CHEBI:29105"/>
    </cofactor>
    <text evidence="7">Binds 1 zinc ion per subunit.</text>
</comment>
<dbReference type="SUPFAM" id="SSF46785">
    <property type="entry name" value="Winged helix' DNA-binding domain"/>
    <property type="match status" value="1"/>
</dbReference>
<keyword evidence="7" id="KW-0479">Metal-binding</keyword>
<dbReference type="Gene3D" id="1.10.10.10">
    <property type="entry name" value="Winged helix-like DNA-binding domain superfamily/Winged helix DNA-binding domain"/>
    <property type="match status" value="1"/>
</dbReference>
<evidence type="ECO:0000256" key="7">
    <source>
        <dbReference type="PIRSR" id="PIRSR602481-1"/>
    </source>
</evidence>
<dbReference type="InterPro" id="IPR002481">
    <property type="entry name" value="FUR"/>
</dbReference>
<evidence type="ECO:0000256" key="5">
    <source>
        <dbReference type="ARBA" id="ARBA00023125"/>
    </source>
</evidence>
<name>A0AAJ6BI33_9BACT</name>
<sequence>MSVTKTTESRIDHILKHNQLSVTDSRKKILELFLLSNGALAHGDIEKRTGEKFDRVTVYRTLQVFMEKGIIHTIPTADNAMRYALCKDDCTEGHHHDNHVHFVCSTCGLTTCLEDVTVPDVRLPKGFQAEEFQMVVTGVCRQCQ</sequence>
<feature type="binding site" evidence="7">
    <location>
        <position position="143"/>
    </location>
    <ligand>
        <name>Zn(2+)</name>
        <dbReference type="ChEBI" id="CHEBI:29105"/>
    </ligand>
</feature>
<dbReference type="PANTHER" id="PTHR33202">
    <property type="entry name" value="ZINC UPTAKE REGULATION PROTEIN"/>
    <property type="match status" value="1"/>
</dbReference>
<dbReference type="InterPro" id="IPR036390">
    <property type="entry name" value="WH_DNA-bd_sf"/>
</dbReference>
<organism evidence="9 10">
    <name type="scientific">Candidatus Pseudobacter hemicellulosilyticus</name>
    <dbReference type="NCBI Taxonomy" id="3121375"/>
    <lineage>
        <taxon>Bacteria</taxon>
        <taxon>Pseudomonadati</taxon>
        <taxon>Bacteroidota</taxon>
        <taxon>Chitinophagia</taxon>
        <taxon>Chitinophagales</taxon>
        <taxon>Chitinophagaceae</taxon>
        <taxon>Pseudobacter</taxon>
    </lineage>
</organism>